<organism evidence="3 4">
    <name type="scientific">Apiospora hydei</name>
    <dbReference type="NCBI Taxonomy" id="1337664"/>
    <lineage>
        <taxon>Eukaryota</taxon>
        <taxon>Fungi</taxon>
        <taxon>Dikarya</taxon>
        <taxon>Ascomycota</taxon>
        <taxon>Pezizomycotina</taxon>
        <taxon>Sordariomycetes</taxon>
        <taxon>Xylariomycetidae</taxon>
        <taxon>Amphisphaeriales</taxon>
        <taxon>Apiosporaceae</taxon>
        <taxon>Apiospora</taxon>
    </lineage>
</organism>
<keyword evidence="2" id="KW-0812">Transmembrane</keyword>
<protein>
    <submittedName>
        <fullName evidence="3">Uncharacterized protein</fullName>
    </submittedName>
</protein>
<reference evidence="3 4" key="1">
    <citation type="submission" date="2023-01" db="EMBL/GenBank/DDBJ databases">
        <title>Analysis of 21 Apiospora genomes using comparative genomics revels a genus with tremendous synthesis potential of carbohydrate active enzymes and secondary metabolites.</title>
        <authorList>
            <person name="Sorensen T."/>
        </authorList>
    </citation>
    <scope>NUCLEOTIDE SEQUENCE [LARGE SCALE GENOMIC DNA]</scope>
    <source>
        <strain evidence="3 4">CBS 114990</strain>
    </source>
</reference>
<sequence>MSNTKGTSEKVLGPHPADQVADFPPRNATTTEVREWLRHLLEQRQFSNQEVREYLPEVRLNGEDLLDLDLDEDYLFNILPKVSEEDYEKVKSHSSTVNHFEQMRDSIYIDILRASWQHKQKVDTMILEVSKRSEIDQQSTMFRKICYGVLLVIIVACFIVWY</sequence>
<gene>
    <name evidence="3" type="ORF">PG997_012546</name>
</gene>
<evidence type="ECO:0000313" key="4">
    <source>
        <dbReference type="Proteomes" id="UP001433268"/>
    </source>
</evidence>
<keyword evidence="4" id="KW-1185">Reference proteome</keyword>
<dbReference type="EMBL" id="JAQQWN010000009">
    <property type="protein sequence ID" value="KAK8065799.1"/>
    <property type="molecule type" value="Genomic_DNA"/>
</dbReference>
<dbReference type="RefSeq" id="XP_066662552.1">
    <property type="nucleotide sequence ID" value="XM_066816860.1"/>
</dbReference>
<evidence type="ECO:0000256" key="1">
    <source>
        <dbReference type="SAM" id="MobiDB-lite"/>
    </source>
</evidence>
<dbReference type="GeneID" id="92049920"/>
<proteinExistence type="predicted"/>
<feature type="transmembrane region" description="Helical" evidence="2">
    <location>
        <begin position="141"/>
        <end position="161"/>
    </location>
</feature>
<keyword evidence="2" id="KW-0472">Membrane</keyword>
<evidence type="ECO:0000313" key="3">
    <source>
        <dbReference type="EMBL" id="KAK8065799.1"/>
    </source>
</evidence>
<dbReference type="Proteomes" id="UP001433268">
    <property type="component" value="Unassembled WGS sequence"/>
</dbReference>
<keyword evidence="2" id="KW-1133">Transmembrane helix</keyword>
<evidence type="ECO:0000256" key="2">
    <source>
        <dbReference type="SAM" id="Phobius"/>
    </source>
</evidence>
<accession>A0ABR1V3N6</accession>
<comment type="caution">
    <text evidence="3">The sequence shown here is derived from an EMBL/GenBank/DDBJ whole genome shotgun (WGS) entry which is preliminary data.</text>
</comment>
<name>A0ABR1V3N6_9PEZI</name>
<feature type="region of interest" description="Disordered" evidence="1">
    <location>
        <begin position="1"/>
        <end position="26"/>
    </location>
</feature>